<gene>
    <name evidence="1" type="ORF">SporoS204_08760</name>
</gene>
<dbReference type="RefSeq" id="WP_029054879.1">
    <property type="nucleotide sequence ID" value="NZ_CP015108.1"/>
</dbReference>
<accession>A0ABM6JVU4</accession>
<sequence>MVEEKLAWFDVLDGLLVIGSRIIDVCGGDGAHKFSQTLIVHVYPLYDARLPLYLHAQPLYHNLQPLILAAQPLKAFTISSGLDLK</sequence>
<dbReference type="Proteomes" id="UP000192486">
    <property type="component" value="Chromosome"/>
</dbReference>
<name>A0ABM6JVU4_SPOUR</name>
<reference evidence="1 2" key="1">
    <citation type="submission" date="2016-04" db="EMBL/GenBank/DDBJ databases">
        <title>Comparative Genomics and Epigenetics of Sporosarcina ureae.</title>
        <authorList>
            <person name="Oliver A.S."/>
            <person name="Cooper K.K."/>
        </authorList>
    </citation>
    <scope>NUCLEOTIDE SEQUENCE [LARGE SCALE GENOMIC DNA]</scope>
    <source>
        <strain evidence="1 2">S204</strain>
    </source>
</reference>
<proteinExistence type="predicted"/>
<dbReference type="EMBL" id="CP015108">
    <property type="protein sequence ID" value="ARF14226.1"/>
    <property type="molecule type" value="Genomic_DNA"/>
</dbReference>
<evidence type="ECO:0000313" key="2">
    <source>
        <dbReference type="Proteomes" id="UP000192486"/>
    </source>
</evidence>
<organism evidence="1 2">
    <name type="scientific">Sporosarcina ureae</name>
    <dbReference type="NCBI Taxonomy" id="1571"/>
    <lineage>
        <taxon>Bacteria</taxon>
        <taxon>Bacillati</taxon>
        <taxon>Bacillota</taxon>
        <taxon>Bacilli</taxon>
        <taxon>Bacillales</taxon>
        <taxon>Caryophanaceae</taxon>
        <taxon>Sporosarcina</taxon>
    </lineage>
</organism>
<keyword evidence="2" id="KW-1185">Reference proteome</keyword>
<protein>
    <submittedName>
        <fullName evidence="1">Uncharacterized protein</fullName>
    </submittedName>
</protein>
<evidence type="ECO:0000313" key="1">
    <source>
        <dbReference type="EMBL" id="ARF14226.1"/>
    </source>
</evidence>